<dbReference type="AlphaFoldDB" id="A0A1M5BHJ9"/>
<evidence type="ECO:0000256" key="10">
    <source>
        <dbReference type="HAMAP-Rule" id="MF_00127"/>
    </source>
</evidence>
<dbReference type="Proteomes" id="UP000184147">
    <property type="component" value="Unassembled WGS sequence"/>
</dbReference>
<protein>
    <recommendedName>
        <fullName evidence="10">Histidine--tRNA ligase</fullName>
        <ecNumber evidence="10">6.1.1.21</ecNumber>
    </recommendedName>
    <alternativeName>
        <fullName evidence="10">Histidyl-tRNA synthetase</fullName>
        <shortName evidence="10">HisRS</shortName>
    </alternativeName>
</protein>
<name>A0A1M5BHJ9_9FLAO</name>
<dbReference type="OrthoDB" id="9800814at2"/>
<dbReference type="EC" id="6.1.1.21" evidence="10"/>
<evidence type="ECO:0000256" key="3">
    <source>
        <dbReference type="ARBA" id="ARBA00022490"/>
    </source>
</evidence>
<dbReference type="SUPFAM" id="SSF55681">
    <property type="entry name" value="Class II aaRS and biotin synthetases"/>
    <property type="match status" value="1"/>
</dbReference>
<comment type="similarity">
    <text evidence="1 10">Belongs to the class-II aminoacyl-tRNA synthetase family.</text>
</comment>
<evidence type="ECO:0000313" key="13">
    <source>
        <dbReference type="EMBL" id="SHF41810.1"/>
    </source>
</evidence>
<dbReference type="EMBL" id="FQVQ01000008">
    <property type="protein sequence ID" value="SHF41810.1"/>
    <property type="molecule type" value="Genomic_DNA"/>
</dbReference>
<keyword evidence="7 10" id="KW-0648">Protein biosynthesis</keyword>
<sequence length="468" mass="52362">MAQKPGLPTGTRDLSSHEVTKRNYIMNVMRRHFECFGYQPIETPSFENASTLMGKYGDEGDRLIFKILNSGNYFYDKNRIQLPDSLEALLTHSAETISLEQRVELNRFTAKISDKALRYDLTVPFARYVVMHQNELALPFKRYQMQPVWRADKPQKGRFREFYQCDADVVGSTSLWQEVELLQLYDAVFHDLGLHGVTLKLNNRKVLSGIAEVIGASDKLIDFTVALDKLDKIGEAGVKDEMLAKGIPAAALEKVQPLFSFSGSFSQKLTQLETLLHTSEIGLKGVEELRFIGAQVEKLGLQQATLELDVTLARGLNYYTGAIVEVAAPKGVQMGSIGGGGRYDDLTGIFGLKNVSGVGISFGLDRIYLVLEELNLFPETLRTAPQFLFLNLGYNEAEVAMQAITALRRQGISAELYPDAANWDKQFKYAEKRGVPFVIRSIEQEVYSVKNLATGEVLACSWEQLMAL</sequence>
<dbReference type="NCBIfam" id="TIGR00442">
    <property type="entry name" value="hisS"/>
    <property type="match status" value="1"/>
</dbReference>
<dbReference type="GO" id="GO:0006427">
    <property type="term" value="P:histidyl-tRNA aminoacylation"/>
    <property type="evidence" value="ECO:0007669"/>
    <property type="project" value="UniProtKB-UniRule"/>
</dbReference>
<evidence type="ECO:0000256" key="6">
    <source>
        <dbReference type="ARBA" id="ARBA00022840"/>
    </source>
</evidence>
<dbReference type="GO" id="GO:0005737">
    <property type="term" value="C:cytoplasm"/>
    <property type="evidence" value="ECO:0007669"/>
    <property type="project" value="UniProtKB-SubCell"/>
</dbReference>
<evidence type="ECO:0000256" key="11">
    <source>
        <dbReference type="PIRSR" id="PIRSR001549-1"/>
    </source>
</evidence>
<keyword evidence="5 10" id="KW-0547">Nucleotide-binding</keyword>
<feature type="binding site" evidence="11">
    <location>
        <position position="168"/>
    </location>
    <ligand>
        <name>L-histidine</name>
        <dbReference type="ChEBI" id="CHEBI:57595"/>
    </ligand>
</feature>
<feature type="binding site" evidence="11">
    <location>
        <begin position="120"/>
        <end position="122"/>
    </location>
    <ligand>
        <name>L-histidine</name>
        <dbReference type="ChEBI" id="CHEBI:57595"/>
    </ligand>
</feature>
<evidence type="ECO:0000256" key="7">
    <source>
        <dbReference type="ARBA" id="ARBA00022917"/>
    </source>
</evidence>
<comment type="subunit">
    <text evidence="2 10">Homodimer.</text>
</comment>
<dbReference type="CDD" id="cd00773">
    <property type="entry name" value="HisRS-like_core"/>
    <property type="match status" value="1"/>
</dbReference>
<keyword evidence="3 10" id="KW-0963">Cytoplasm</keyword>
<evidence type="ECO:0000259" key="12">
    <source>
        <dbReference type="PROSITE" id="PS50862"/>
    </source>
</evidence>
<keyword evidence="6 10" id="KW-0067">ATP-binding</keyword>
<evidence type="ECO:0000256" key="5">
    <source>
        <dbReference type="ARBA" id="ARBA00022741"/>
    </source>
</evidence>
<dbReference type="FunFam" id="3.30.930.10:FF:000093">
    <property type="entry name" value="Histidine--tRNA ligase"/>
    <property type="match status" value="1"/>
</dbReference>
<dbReference type="Pfam" id="PF13393">
    <property type="entry name" value="tRNA-synt_His"/>
    <property type="match status" value="1"/>
</dbReference>
<dbReference type="RefSeq" id="WP_073363322.1">
    <property type="nucleotide sequence ID" value="NZ_FQVQ01000008.1"/>
</dbReference>
<keyword evidence="8 10" id="KW-0030">Aminoacyl-tRNA synthetase</keyword>
<feature type="binding site" evidence="11">
    <location>
        <position position="150"/>
    </location>
    <ligand>
        <name>L-histidine</name>
        <dbReference type="ChEBI" id="CHEBI:57595"/>
    </ligand>
</feature>
<dbReference type="Gene3D" id="3.30.930.10">
    <property type="entry name" value="Bira Bifunctional Protein, Domain 2"/>
    <property type="match status" value="1"/>
</dbReference>
<dbReference type="PANTHER" id="PTHR11476:SF7">
    <property type="entry name" value="HISTIDINE--TRNA LIGASE"/>
    <property type="match status" value="1"/>
</dbReference>
<feature type="binding site" evidence="11">
    <location>
        <position position="314"/>
    </location>
    <ligand>
        <name>L-histidine</name>
        <dbReference type="ChEBI" id="CHEBI:57595"/>
    </ligand>
</feature>
<dbReference type="InterPro" id="IPR015807">
    <property type="entry name" value="His-tRNA-ligase"/>
</dbReference>
<dbReference type="InterPro" id="IPR045864">
    <property type="entry name" value="aa-tRNA-synth_II/BPL/LPL"/>
</dbReference>
<dbReference type="PROSITE" id="PS50862">
    <property type="entry name" value="AA_TRNA_LIGASE_II"/>
    <property type="match status" value="1"/>
</dbReference>
<dbReference type="GO" id="GO:0005524">
    <property type="term" value="F:ATP binding"/>
    <property type="evidence" value="ECO:0007669"/>
    <property type="project" value="UniProtKB-UniRule"/>
</dbReference>
<evidence type="ECO:0000256" key="8">
    <source>
        <dbReference type="ARBA" id="ARBA00023146"/>
    </source>
</evidence>
<gene>
    <name evidence="10" type="primary">hisS</name>
    <name evidence="13" type="ORF">SAMN05444377_10889</name>
</gene>
<dbReference type="Gene3D" id="3.40.50.800">
    <property type="entry name" value="Anticodon-binding domain"/>
    <property type="match status" value="1"/>
</dbReference>
<dbReference type="PANTHER" id="PTHR11476">
    <property type="entry name" value="HISTIDYL-TRNA SYNTHETASE"/>
    <property type="match status" value="1"/>
</dbReference>
<evidence type="ECO:0000256" key="2">
    <source>
        <dbReference type="ARBA" id="ARBA00011738"/>
    </source>
</evidence>
<dbReference type="InterPro" id="IPR041715">
    <property type="entry name" value="HisRS-like_core"/>
</dbReference>
<organism evidence="13 14">
    <name type="scientific">Flavobacterium fontis</name>
    <dbReference type="NCBI Taxonomy" id="1124188"/>
    <lineage>
        <taxon>Bacteria</taxon>
        <taxon>Pseudomonadati</taxon>
        <taxon>Bacteroidota</taxon>
        <taxon>Flavobacteriia</taxon>
        <taxon>Flavobacteriales</taxon>
        <taxon>Flavobacteriaceae</taxon>
        <taxon>Flavobacterium</taxon>
    </lineage>
</organism>
<keyword evidence="4 10" id="KW-0436">Ligase</keyword>
<accession>A0A1M5BHJ9</accession>
<feature type="binding site" evidence="11">
    <location>
        <position position="164"/>
    </location>
    <ligand>
        <name>L-histidine</name>
        <dbReference type="ChEBI" id="CHEBI:57595"/>
    </ligand>
</feature>
<dbReference type="SUPFAM" id="SSF52954">
    <property type="entry name" value="Class II aaRS ABD-related"/>
    <property type="match status" value="1"/>
</dbReference>
<dbReference type="InterPro" id="IPR004516">
    <property type="entry name" value="HisRS/HisZ"/>
</dbReference>
<comment type="catalytic activity">
    <reaction evidence="9 10">
        <text>tRNA(His) + L-histidine + ATP = L-histidyl-tRNA(His) + AMP + diphosphate + H(+)</text>
        <dbReference type="Rhea" id="RHEA:17313"/>
        <dbReference type="Rhea" id="RHEA-COMP:9665"/>
        <dbReference type="Rhea" id="RHEA-COMP:9689"/>
        <dbReference type="ChEBI" id="CHEBI:15378"/>
        <dbReference type="ChEBI" id="CHEBI:30616"/>
        <dbReference type="ChEBI" id="CHEBI:33019"/>
        <dbReference type="ChEBI" id="CHEBI:57595"/>
        <dbReference type="ChEBI" id="CHEBI:78442"/>
        <dbReference type="ChEBI" id="CHEBI:78527"/>
        <dbReference type="ChEBI" id="CHEBI:456215"/>
        <dbReference type="EC" id="6.1.1.21"/>
    </reaction>
</comment>
<evidence type="ECO:0000313" key="14">
    <source>
        <dbReference type="Proteomes" id="UP000184147"/>
    </source>
</evidence>
<dbReference type="STRING" id="1124188.SAMN05444377_10889"/>
<dbReference type="InterPro" id="IPR004154">
    <property type="entry name" value="Anticodon-bd"/>
</dbReference>
<comment type="subcellular location">
    <subcellularLocation>
        <location evidence="10">Cytoplasm</location>
    </subcellularLocation>
</comment>
<dbReference type="PIRSF" id="PIRSF001549">
    <property type="entry name" value="His-tRNA_synth"/>
    <property type="match status" value="1"/>
</dbReference>
<proteinExistence type="inferred from homology"/>
<dbReference type="Pfam" id="PF03129">
    <property type="entry name" value="HGTP_anticodon"/>
    <property type="match status" value="1"/>
</dbReference>
<feature type="domain" description="Aminoacyl-transfer RNA synthetases class-II family profile" evidence="12">
    <location>
        <begin position="1"/>
        <end position="385"/>
    </location>
</feature>
<keyword evidence="14" id="KW-1185">Reference proteome</keyword>
<evidence type="ECO:0000256" key="4">
    <source>
        <dbReference type="ARBA" id="ARBA00022598"/>
    </source>
</evidence>
<reference evidence="13 14" key="1">
    <citation type="submission" date="2016-11" db="EMBL/GenBank/DDBJ databases">
        <authorList>
            <person name="Jaros S."/>
            <person name="Januszkiewicz K."/>
            <person name="Wedrychowicz H."/>
        </authorList>
    </citation>
    <scope>NUCLEOTIDE SEQUENCE [LARGE SCALE GENOMIC DNA]</scope>
    <source>
        <strain evidence="13 14">DSM 25660</strain>
    </source>
</reference>
<dbReference type="HAMAP" id="MF_00127">
    <property type="entry name" value="His_tRNA_synth"/>
    <property type="match status" value="1"/>
</dbReference>
<feature type="binding site" evidence="11">
    <location>
        <begin position="318"/>
        <end position="319"/>
    </location>
    <ligand>
        <name>L-histidine</name>
        <dbReference type="ChEBI" id="CHEBI:57595"/>
    </ligand>
</feature>
<evidence type="ECO:0000256" key="1">
    <source>
        <dbReference type="ARBA" id="ARBA00008226"/>
    </source>
</evidence>
<evidence type="ECO:0000256" key="9">
    <source>
        <dbReference type="ARBA" id="ARBA00047639"/>
    </source>
</evidence>
<dbReference type="InterPro" id="IPR006195">
    <property type="entry name" value="aa-tRNA-synth_II"/>
</dbReference>
<dbReference type="InterPro" id="IPR036621">
    <property type="entry name" value="Anticodon-bd_dom_sf"/>
</dbReference>
<dbReference type="GO" id="GO:0004821">
    <property type="term" value="F:histidine-tRNA ligase activity"/>
    <property type="evidence" value="ECO:0007669"/>
    <property type="project" value="UniProtKB-UniRule"/>
</dbReference>